<sequence>MKASPETFTQRRLDSSPSEDGMGFLPGAGTAVSIFWSFGGKQLHWNHVKEVAMPAIEMGLPPYSYLPFK</sequence>
<reference evidence="2 3" key="1">
    <citation type="submission" date="2019-03" db="EMBL/GenBank/DDBJ databases">
        <title>Single cell metagenomics reveals metabolic interactions within the superorganism composed of flagellate Streblomastix strix and complex community of Bacteroidetes bacteria on its surface.</title>
        <authorList>
            <person name="Treitli S.C."/>
            <person name="Kolisko M."/>
            <person name="Husnik F."/>
            <person name="Keeling P."/>
            <person name="Hampl V."/>
        </authorList>
    </citation>
    <scope>NUCLEOTIDE SEQUENCE [LARGE SCALE GENOMIC DNA]</scope>
    <source>
        <strain evidence="2">St1</strain>
    </source>
</reference>
<evidence type="ECO:0000256" key="1">
    <source>
        <dbReference type="SAM" id="MobiDB-lite"/>
    </source>
</evidence>
<feature type="region of interest" description="Disordered" evidence="1">
    <location>
        <begin position="1"/>
        <end position="22"/>
    </location>
</feature>
<organism evidence="2 3">
    <name type="scientific">Candidatus Ordinivivax streblomastigis</name>
    <dbReference type="NCBI Taxonomy" id="2540710"/>
    <lineage>
        <taxon>Bacteria</taxon>
        <taxon>Pseudomonadati</taxon>
        <taxon>Bacteroidota</taxon>
        <taxon>Bacteroidia</taxon>
        <taxon>Bacteroidales</taxon>
        <taxon>Candidatus Ordinivivax</taxon>
    </lineage>
</organism>
<comment type="caution">
    <text evidence="2">The sequence shown here is derived from an EMBL/GenBank/DDBJ whole genome shotgun (WGS) entry which is preliminary data.</text>
</comment>
<gene>
    <name evidence="2" type="ORF">EZS26_001298</name>
</gene>
<accession>A0A5M8P2A5</accession>
<protein>
    <submittedName>
        <fullName evidence="2">Uncharacterized protein</fullName>
    </submittedName>
</protein>
<evidence type="ECO:0000313" key="2">
    <source>
        <dbReference type="EMBL" id="KAA6302466.1"/>
    </source>
</evidence>
<dbReference type="AlphaFoldDB" id="A0A5M8P2A5"/>
<evidence type="ECO:0000313" key="3">
    <source>
        <dbReference type="Proteomes" id="UP000324575"/>
    </source>
</evidence>
<proteinExistence type="predicted"/>
<name>A0A5M8P2A5_9BACT</name>
<dbReference type="Proteomes" id="UP000324575">
    <property type="component" value="Unassembled WGS sequence"/>
</dbReference>
<dbReference type="EMBL" id="SNRX01000007">
    <property type="protein sequence ID" value="KAA6302466.1"/>
    <property type="molecule type" value="Genomic_DNA"/>
</dbReference>